<evidence type="ECO:0000256" key="8">
    <source>
        <dbReference type="SAM" id="MobiDB-lite"/>
    </source>
</evidence>
<proteinExistence type="inferred from homology"/>
<dbReference type="EMBL" id="CAUYUE010000007">
    <property type="protein sequence ID" value="CAK0782316.1"/>
    <property type="molecule type" value="Genomic_DNA"/>
</dbReference>
<comment type="function">
    <text evidence="7">Catalyzes the hydrolytic deamination of guanine, producing xanthine and ammonia.</text>
</comment>
<dbReference type="InterPro" id="IPR014311">
    <property type="entry name" value="Guanine_deaminase"/>
</dbReference>
<dbReference type="GO" id="GO:0006147">
    <property type="term" value="P:guanine catabolic process"/>
    <property type="evidence" value="ECO:0007669"/>
    <property type="project" value="UniProtKB-UniRule"/>
</dbReference>
<evidence type="ECO:0000256" key="5">
    <source>
        <dbReference type="ARBA" id="ARBA00022801"/>
    </source>
</evidence>
<evidence type="ECO:0000256" key="3">
    <source>
        <dbReference type="ARBA" id="ARBA00012781"/>
    </source>
</evidence>
<dbReference type="Proteomes" id="UP001314263">
    <property type="component" value="Unassembled WGS sequence"/>
</dbReference>
<dbReference type="Gene3D" id="2.30.40.10">
    <property type="entry name" value="Urease, subunit C, domain 1"/>
    <property type="match status" value="1"/>
</dbReference>
<evidence type="ECO:0000256" key="2">
    <source>
        <dbReference type="ARBA" id="ARBA00006745"/>
    </source>
</evidence>
<dbReference type="SUPFAM" id="SSF51556">
    <property type="entry name" value="Metallo-dependent hydrolases"/>
    <property type="match status" value="1"/>
</dbReference>
<evidence type="ECO:0000256" key="4">
    <source>
        <dbReference type="ARBA" id="ARBA00022723"/>
    </source>
</evidence>
<comment type="similarity">
    <text evidence="2 7">Belongs to the metallo-dependent hydrolases superfamily. ATZ/TRZ family.</text>
</comment>
<dbReference type="EC" id="3.5.4.3" evidence="3 7"/>
<dbReference type="GO" id="GO:0008892">
    <property type="term" value="F:guanine deaminase activity"/>
    <property type="evidence" value="ECO:0007669"/>
    <property type="project" value="UniProtKB-UniRule"/>
</dbReference>
<dbReference type="PANTHER" id="PTHR11271:SF6">
    <property type="entry name" value="GUANINE DEAMINASE"/>
    <property type="match status" value="1"/>
</dbReference>
<evidence type="ECO:0000256" key="1">
    <source>
        <dbReference type="ARBA" id="ARBA00004984"/>
    </source>
</evidence>
<comment type="cofactor">
    <cofactor evidence="7">
        <name>Zn(2+)</name>
        <dbReference type="ChEBI" id="CHEBI:29105"/>
    </cofactor>
    <text evidence="7">Binds 1 zinc ion per subunit.</text>
</comment>
<accession>A0AAV1I8R0</accession>
<reference evidence="10 11" key="1">
    <citation type="submission" date="2023-10" db="EMBL/GenBank/DDBJ databases">
        <authorList>
            <person name="Maclean D."/>
            <person name="Macfadyen A."/>
        </authorList>
    </citation>
    <scope>NUCLEOTIDE SEQUENCE [LARGE SCALE GENOMIC DNA]</scope>
</reference>
<comment type="caution">
    <text evidence="10">The sequence shown here is derived from an EMBL/GenBank/DDBJ whole genome shotgun (WGS) entry which is preliminary data.</text>
</comment>
<dbReference type="GO" id="GO:0008270">
    <property type="term" value="F:zinc ion binding"/>
    <property type="evidence" value="ECO:0007669"/>
    <property type="project" value="UniProtKB-UniRule"/>
</dbReference>
<dbReference type="GO" id="GO:0005829">
    <property type="term" value="C:cytosol"/>
    <property type="evidence" value="ECO:0007669"/>
    <property type="project" value="TreeGrafter"/>
</dbReference>
<dbReference type="Pfam" id="PF01979">
    <property type="entry name" value="Amidohydro_1"/>
    <property type="match status" value="2"/>
</dbReference>
<dbReference type="InterPro" id="IPR011059">
    <property type="entry name" value="Metal-dep_hydrolase_composite"/>
</dbReference>
<keyword evidence="4 7" id="KW-0479">Metal-binding</keyword>
<comment type="catalytic activity">
    <reaction evidence="7">
        <text>guanine + H2O + H(+) = xanthine + NH4(+)</text>
        <dbReference type="Rhea" id="RHEA:14665"/>
        <dbReference type="ChEBI" id="CHEBI:15377"/>
        <dbReference type="ChEBI" id="CHEBI:15378"/>
        <dbReference type="ChEBI" id="CHEBI:16235"/>
        <dbReference type="ChEBI" id="CHEBI:17712"/>
        <dbReference type="ChEBI" id="CHEBI:28938"/>
        <dbReference type="EC" id="3.5.4.3"/>
    </reaction>
</comment>
<evidence type="ECO:0000313" key="11">
    <source>
        <dbReference type="Proteomes" id="UP001314263"/>
    </source>
</evidence>
<dbReference type="NCBIfam" id="TIGR02967">
    <property type="entry name" value="guan_deamin"/>
    <property type="match status" value="1"/>
</dbReference>
<dbReference type="AlphaFoldDB" id="A0AAV1I8R0"/>
<evidence type="ECO:0000313" key="10">
    <source>
        <dbReference type="EMBL" id="CAK0782316.1"/>
    </source>
</evidence>
<evidence type="ECO:0000256" key="6">
    <source>
        <dbReference type="ARBA" id="ARBA00022833"/>
    </source>
</evidence>
<dbReference type="PANTHER" id="PTHR11271">
    <property type="entry name" value="GUANINE DEAMINASE"/>
    <property type="match status" value="1"/>
</dbReference>
<gene>
    <name evidence="10" type="ORF">CVIRNUC_005629</name>
</gene>
<dbReference type="SUPFAM" id="SSF51338">
    <property type="entry name" value="Composite domain of metallo-dependent hydrolases"/>
    <property type="match status" value="1"/>
</dbReference>
<feature type="region of interest" description="Disordered" evidence="8">
    <location>
        <begin position="379"/>
        <end position="402"/>
    </location>
</feature>
<evidence type="ECO:0000256" key="7">
    <source>
        <dbReference type="RuleBase" id="RU366009"/>
    </source>
</evidence>
<dbReference type="InterPro" id="IPR032466">
    <property type="entry name" value="Metal_Hydrolase"/>
</dbReference>
<dbReference type="InterPro" id="IPR051607">
    <property type="entry name" value="Metallo-dep_hydrolases"/>
</dbReference>
<dbReference type="Gene3D" id="3.20.20.140">
    <property type="entry name" value="Metal-dependent hydrolases"/>
    <property type="match status" value="1"/>
</dbReference>
<feature type="domain" description="Amidohydrolase-related" evidence="9">
    <location>
        <begin position="424"/>
        <end position="505"/>
    </location>
</feature>
<comment type="pathway">
    <text evidence="1 7">Purine metabolism; guanine degradation; xanthine from guanine: step 1/1.</text>
</comment>
<keyword evidence="6 7" id="KW-0862">Zinc</keyword>
<feature type="domain" description="Amidohydrolase-related" evidence="9">
    <location>
        <begin position="70"/>
        <end position="349"/>
    </location>
</feature>
<keyword evidence="5 7" id="KW-0378">Hydrolase</keyword>
<keyword evidence="11" id="KW-1185">Reference proteome</keyword>
<dbReference type="InterPro" id="IPR006680">
    <property type="entry name" value="Amidohydro-rel"/>
</dbReference>
<name>A0AAV1I8R0_9CHLO</name>
<evidence type="ECO:0000259" key="9">
    <source>
        <dbReference type="Pfam" id="PF01979"/>
    </source>
</evidence>
<organism evidence="10 11">
    <name type="scientific">Coccomyxa viridis</name>
    <dbReference type="NCBI Taxonomy" id="1274662"/>
    <lineage>
        <taxon>Eukaryota</taxon>
        <taxon>Viridiplantae</taxon>
        <taxon>Chlorophyta</taxon>
        <taxon>core chlorophytes</taxon>
        <taxon>Trebouxiophyceae</taxon>
        <taxon>Trebouxiophyceae incertae sedis</taxon>
        <taxon>Coccomyxaceae</taxon>
        <taxon>Coccomyxa</taxon>
    </lineage>
</organism>
<protein>
    <recommendedName>
        <fullName evidence="3 7">Guanine deaminase</fullName>
        <shortName evidence="7">Guanase</shortName>
        <ecNumber evidence="3 7">3.5.4.3</ecNumber>
    </recommendedName>
    <alternativeName>
        <fullName evidence="7">Guanine aminohydrolase</fullName>
    </alternativeName>
</protein>
<sequence length="510" mass="54856">MSMSFALRGTFVHSPVFGEVQVLQDTVCIVSGKRSGGKILALIPGADADSKMEELGLQAAVHQIPEGRLMCPGFIDTHVHAPQYSYAGTATDRPLMQWLDHYTFPREAQMQDLKEAKAHYNKLVERLISNGTTTALVFGSLHLEPTKLLADILHQAGMRAYVGKVCMDRNSKNYYVQSTEQNLQDTEAFVEHIRGLNTVLVHPVITPRFVPCCTPALLQGLGAIAQRSICHVQSHISESLDNDAFVAQLHPEVGGRDAQLYERAGLLTQRTVMAHGVTLTDAELRLLAERGTALAHCPLSNFYFADIPLDVLRCLAAGVKVGLGTDVAGGYSPSMLSAMRSAVLASKAVRMLHIDAARRQAGCSNPCTAQEPVRTLPAEEGSAAVGGHQESQHPSSLSGSRAEAALQLPEPAGGSAAAVKAAAARRTLSYQEAFWLATMGGAQTLGLQDQLGSFEVGKDFDALMIDASSGTTFDIFSADSLLDTFEKFVNLGDDRCIRAVWVQGGLLSWQ</sequence>